<feature type="transmembrane region" description="Helical" evidence="1">
    <location>
        <begin position="91"/>
        <end position="109"/>
    </location>
</feature>
<keyword evidence="1" id="KW-0812">Transmembrane</keyword>
<evidence type="ECO:0000313" key="3">
    <source>
        <dbReference type="Proteomes" id="UP000272015"/>
    </source>
</evidence>
<name>A0A3A5MUI0_9MICO</name>
<accession>A0A3A5MUI0</accession>
<gene>
    <name evidence="2" type="ORF">D6T64_08755</name>
</gene>
<keyword evidence="3" id="KW-1185">Reference proteome</keyword>
<evidence type="ECO:0000313" key="2">
    <source>
        <dbReference type="EMBL" id="RJT88864.1"/>
    </source>
</evidence>
<dbReference type="EMBL" id="QZVS01000079">
    <property type="protein sequence ID" value="RJT88864.1"/>
    <property type="molecule type" value="Genomic_DNA"/>
</dbReference>
<evidence type="ECO:0008006" key="4">
    <source>
        <dbReference type="Google" id="ProtNLM"/>
    </source>
</evidence>
<comment type="caution">
    <text evidence="2">The sequence shown here is derived from an EMBL/GenBank/DDBJ whole genome shotgun (WGS) entry which is preliminary data.</text>
</comment>
<evidence type="ECO:0000256" key="1">
    <source>
        <dbReference type="SAM" id="Phobius"/>
    </source>
</evidence>
<protein>
    <recommendedName>
        <fullName evidence="4">Integral membrane protein</fullName>
    </recommendedName>
</protein>
<keyword evidence="1" id="KW-0472">Membrane</keyword>
<reference evidence="2 3" key="1">
    <citation type="submission" date="2018-09" db="EMBL/GenBank/DDBJ databases">
        <title>Novel species of Cryobacterium.</title>
        <authorList>
            <person name="Liu Q."/>
            <person name="Xin Y.-H."/>
        </authorList>
    </citation>
    <scope>NUCLEOTIDE SEQUENCE [LARGE SCALE GENOMIC DNA]</scope>
    <source>
        <strain evidence="2 3">Hh39</strain>
    </source>
</reference>
<organism evidence="2 3">
    <name type="scientific">Cryobacterium melibiosiphilum</name>
    <dbReference type="NCBI Taxonomy" id="995039"/>
    <lineage>
        <taxon>Bacteria</taxon>
        <taxon>Bacillati</taxon>
        <taxon>Actinomycetota</taxon>
        <taxon>Actinomycetes</taxon>
        <taxon>Micrococcales</taxon>
        <taxon>Microbacteriaceae</taxon>
        <taxon>Cryobacterium</taxon>
    </lineage>
</organism>
<feature type="transmembrane region" description="Helical" evidence="1">
    <location>
        <begin position="60"/>
        <end position="79"/>
    </location>
</feature>
<dbReference type="AlphaFoldDB" id="A0A3A5MUI0"/>
<sequence length="144" mass="15193">MIGVMRQLPPRLIARYSSGLAAVLLTGLVGFQIALAVGAPWGRAAYGGATERPTARMRVSSAVASVIWALIAVVTLNRGGHRVPSVVPGRAVPVVMWIAVGLLAVGSVLNVITPSRLERMIWAPVTLVLLVSTTATELAARRRH</sequence>
<dbReference type="Proteomes" id="UP000272015">
    <property type="component" value="Unassembled WGS sequence"/>
</dbReference>
<proteinExistence type="predicted"/>
<keyword evidence="1" id="KW-1133">Transmembrane helix</keyword>